<keyword evidence="12" id="KW-1015">Disulfide bond</keyword>
<evidence type="ECO:0000256" key="11">
    <source>
        <dbReference type="ARBA" id="ARBA00023136"/>
    </source>
</evidence>
<reference evidence="13" key="1">
    <citation type="journal article" date="2023" name="PhytoFront">
        <title>Draft Genome Resources of Seven Strains of Tilletia horrida, Causal Agent of Kernel Smut of Rice.</title>
        <authorList>
            <person name="Khanal S."/>
            <person name="Antony Babu S."/>
            <person name="Zhou X.G."/>
        </authorList>
    </citation>
    <scope>NUCLEOTIDE SEQUENCE</scope>
    <source>
        <strain evidence="13">TX3</strain>
    </source>
</reference>
<evidence type="ECO:0000313" key="14">
    <source>
        <dbReference type="Proteomes" id="UP001176521"/>
    </source>
</evidence>
<dbReference type="GO" id="GO:0005758">
    <property type="term" value="C:mitochondrial intermembrane space"/>
    <property type="evidence" value="ECO:0007669"/>
    <property type="project" value="UniProtKB-SubCell"/>
</dbReference>
<evidence type="ECO:0000256" key="5">
    <source>
        <dbReference type="ARBA" id="ARBA00018677"/>
    </source>
</evidence>
<dbReference type="AlphaFoldDB" id="A0AAN6GE59"/>
<protein>
    <recommendedName>
        <fullName evidence="5">NADH dehydrogenase [ubiquinone] 1 beta subcomplex subunit 7</fullName>
    </recommendedName>
</protein>
<comment type="subcellular location">
    <subcellularLocation>
        <location evidence="3">Mitochondrion inner membrane</location>
        <topology evidence="3">Peripheral membrane protein</topology>
    </subcellularLocation>
    <subcellularLocation>
        <location evidence="2">Mitochondrion intermembrane space</location>
    </subcellularLocation>
</comment>
<keyword evidence="10" id="KW-0496">Mitochondrion</keyword>
<keyword evidence="9" id="KW-0249">Electron transport</keyword>
<evidence type="ECO:0000256" key="7">
    <source>
        <dbReference type="ARBA" id="ARBA00022660"/>
    </source>
</evidence>
<comment type="similarity">
    <text evidence="4">Belongs to the complex I NDUFB7 subunit family.</text>
</comment>
<keyword evidence="8" id="KW-0999">Mitochondrion inner membrane</keyword>
<evidence type="ECO:0000313" key="13">
    <source>
        <dbReference type="EMBL" id="KAK0532219.1"/>
    </source>
</evidence>
<comment type="function">
    <text evidence="1">Accessory subunit of the mitochondrial membrane respiratory chain NADH dehydrogenase (Complex I), that is believed not to be involved in catalysis. Complex I functions in the transfer of electrons from NADH to the respiratory chain. The immediate electron acceptor for the enzyme is believed to be ubiquinone.</text>
</comment>
<name>A0AAN6GE59_9BASI</name>
<comment type="caution">
    <text evidence="13">The sequence shown here is derived from an EMBL/GenBank/DDBJ whole genome shotgun (WGS) entry which is preliminary data.</text>
</comment>
<evidence type="ECO:0000256" key="10">
    <source>
        <dbReference type="ARBA" id="ARBA00023128"/>
    </source>
</evidence>
<evidence type="ECO:0000256" key="2">
    <source>
        <dbReference type="ARBA" id="ARBA00004569"/>
    </source>
</evidence>
<keyword evidence="11" id="KW-0472">Membrane</keyword>
<gene>
    <name evidence="13" type="ORF">OC842_003358</name>
</gene>
<evidence type="ECO:0000256" key="8">
    <source>
        <dbReference type="ARBA" id="ARBA00022792"/>
    </source>
</evidence>
<keyword evidence="7" id="KW-0679">Respiratory chain</keyword>
<dbReference type="Proteomes" id="UP001176521">
    <property type="component" value="Unassembled WGS sequence"/>
</dbReference>
<sequence>MGAQSHTASLEEANAARLPIGWRDNCSALLIPLNKCRHQTLYAPWKCEDERCQYDDFIRRQRELSKKKLEEASE</sequence>
<accession>A0AAN6GE59</accession>
<dbReference type="InterPro" id="IPR008698">
    <property type="entry name" value="NDUB7"/>
</dbReference>
<dbReference type="GO" id="GO:0005743">
    <property type="term" value="C:mitochondrial inner membrane"/>
    <property type="evidence" value="ECO:0007669"/>
    <property type="project" value="UniProtKB-SubCell"/>
</dbReference>
<organism evidence="13 14">
    <name type="scientific">Tilletia horrida</name>
    <dbReference type="NCBI Taxonomy" id="155126"/>
    <lineage>
        <taxon>Eukaryota</taxon>
        <taxon>Fungi</taxon>
        <taxon>Dikarya</taxon>
        <taxon>Basidiomycota</taxon>
        <taxon>Ustilaginomycotina</taxon>
        <taxon>Exobasidiomycetes</taxon>
        <taxon>Tilletiales</taxon>
        <taxon>Tilletiaceae</taxon>
        <taxon>Tilletia</taxon>
    </lineage>
</organism>
<dbReference type="EMBL" id="JAPDMQ010000165">
    <property type="protein sequence ID" value="KAK0532219.1"/>
    <property type="molecule type" value="Genomic_DNA"/>
</dbReference>
<proteinExistence type="inferred from homology"/>
<evidence type="ECO:0000256" key="1">
    <source>
        <dbReference type="ARBA" id="ARBA00003195"/>
    </source>
</evidence>
<keyword evidence="6" id="KW-0813">Transport</keyword>
<dbReference type="PANTHER" id="PTHR20900">
    <property type="entry name" value="NADH:UBIQUINONE OXIDOREDUCTASE B18-LIKE SUBUNIT"/>
    <property type="match status" value="1"/>
</dbReference>
<evidence type="ECO:0000256" key="4">
    <source>
        <dbReference type="ARBA" id="ARBA00008006"/>
    </source>
</evidence>
<dbReference type="PANTHER" id="PTHR20900:SF0">
    <property type="entry name" value="NADH DEHYDROGENASE [UBIQUINONE] 1 BETA SUBCOMPLEX SUBUNIT 7"/>
    <property type="match status" value="1"/>
</dbReference>
<evidence type="ECO:0000256" key="3">
    <source>
        <dbReference type="ARBA" id="ARBA00004637"/>
    </source>
</evidence>
<dbReference type="Pfam" id="PF05676">
    <property type="entry name" value="NDUF_B7"/>
    <property type="match status" value="1"/>
</dbReference>
<keyword evidence="14" id="KW-1185">Reference proteome</keyword>
<evidence type="ECO:0000256" key="9">
    <source>
        <dbReference type="ARBA" id="ARBA00022982"/>
    </source>
</evidence>
<evidence type="ECO:0000256" key="12">
    <source>
        <dbReference type="ARBA" id="ARBA00023157"/>
    </source>
</evidence>
<evidence type="ECO:0000256" key="6">
    <source>
        <dbReference type="ARBA" id="ARBA00022448"/>
    </source>
</evidence>